<proteinExistence type="predicted"/>
<reference evidence="1" key="1">
    <citation type="submission" date="2021-11" db="EMBL/GenBank/DDBJ databases">
        <title>Fusarium solani-melongenae Genome sequencing and assembly.</title>
        <authorList>
            <person name="Xie S."/>
            <person name="Huang L."/>
            <person name="Zhang X."/>
        </authorList>
    </citation>
    <scope>NUCLEOTIDE SEQUENCE</scope>
    <source>
        <strain evidence="1">CRI 24-3</strain>
    </source>
</reference>
<evidence type="ECO:0000313" key="2">
    <source>
        <dbReference type="Proteomes" id="UP000830768"/>
    </source>
</evidence>
<dbReference type="Proteomes" id="UP000830768">
    <property type="component" value="Chromosome 10"/>
</dbReference>
<protein>
    <submittedName>
        <fullName evidence="1">Uncharacterized protein</fullName>
    </submittedName>
</protein>
<gene>
    <name evidence="1" type="ORF">LCI18_011710</name>
</gene>
<organism evidence="1 2">
    <name type="scientific">Fusarium solani subsp. cucurbitae</name>
    <name type="common">Neocosmosporum cucurbitae</name>
    <dbReference type="NCBI Taxonomy" id="2747967"/>
    <lineage>
        <taxon>Eukaryota</taxon>
        <taxon>Fungi</taxon>
        <taxon>Dikarya</taxon>
        <taxon>Ascomycota</taxon>
        <taxon>Pezizomycotina</taxon>
        <taxon>Sordariomycetes</taxon>
        <taxon>Hypocreomycetidae</taxon>
        <taxon>Hypocreales</taxon>
        <taxon>Nectriaceae</taxon>
        <taxon>Fusarium</taxon>
        <taxon>Fusarium solani species complex</taxon>
    </lineage>
</organism>
<sequence length="655" mass="73482">MTKSSQSSRQHDRPSTHRECLCLRCRERKVRCSGSHPCANCQRRSTECVFEPEDRKVVVSESYLNELKRKAGEENDPAQSAKRHQPTPKPSKDSSPVDRHIDSFSALSNPLVTTPPQFITDIRGRRRFLGPSSTWAYSRHIMSMIRHNLDQKGSTEFPSMRNLGSISMEDLPSLDHALYLTNTVKFHVGQTYHLFHEQTFMQGLFSLYNHGPDSLNLENRIWFVHFFVIMALGKALLARGASRTTPPGSGYFIRALDLLPDVNGLYRDPITAVEVCCGLALYLQSVDHRNSAFVYLGLGLRIALTQGYHRDLGGSPDCHKDASRYRGVWWTLYILDRKFSTLIGAPSSIHDSDISVPFPKPHQSAQKSCALDMHVRLSRLLAKVLNTVYCVDEHLNSSFLRNIQATVRELADLATEMNATPELKLSNTDPISRVSATVNLCYHQCIVLAIRPLLVCLLRDKLDRRTRQDRQDTAIIEPVKALLRTAYESAQKSLRVLTRLQAQDLLEYFLPFDLDHVFSAGFVLSLIVAVHLASADGDERYLETPYALFDTLIAGGNVPACFKRQELNCLRDMLRCLIEPHSCPNPQGMNETGFLSGTTCDLSQHGVSPNEMLALASLLEGDSMVQIDPEVVDSWLWESVSAESVPAMDQHAGGC</sequence>
<name>A0ACD3ZHR2_FUSSC</name>
<keyword evidence="2" id="KW-1185">Reference proteome</keyword>
<evidence type="ECO:0000313" key="1">
    <source>
        <dbReference type="EMBL" id="UPL00776.1"/>
    </source>
</evidence>
<dbReference type="EMBL" id="CP090038">
    <property type="protein sequence ID" value="UPL00776.1"/>
    <property type="molecule type" value="Genomic_DNA"/>
</dbReference>
<accession>A0ACD3ZHR2</accession>